<reference evidence="1 3" key="1">
    <citation type="submission" date="2018-08" db="EMBL/GenBank/DDBJ databases">
        <title>Genome and evolution of the arbuscular mycorrhizal fungus Diversispora epigaea (formerly Glomus versiforme) and its bacterial endosymbionts.</title>
        <authorList>
            <person name="Sun X."/>
            <person name="Fei Z."/>
            <person name="Harrison M."/>
        </authorList>
    </citation>
    <scope>NUCLEOTIDE SEQUENCE [LARGE SCALE GENOMIC DNA]</scope>
    <source>
        <strain evidence="1 3">IT104</strain>
    </source>
</reference>
<comment type="caution">
    <text evidence="1">The sequence shown here is derived from an EMBL/GenBank/DDBJ whole genome shotgun (WGS) entry which is preliminary data.</text>
</comment>
<evidence type="ECO:0008006" key="4">
    <source>
        <dbReference type="Google" id="ProtNLM"/>
    </source>
</evidence>
<dbReference type="EMBL" id="PQFF01000017">
    <property type="protein sequence ID" value="RHZ89053.1"/>
    <property type="molecule type" value="Genomic_DNA"/>
</dbReference>
<keyword evidence="3" id="KW-1185">Reference proteome</keyword>
<evidence type="ECO:0000313" key="1">
    <source>
        <dbReference type="EMBL" id="RHZ89052.1"/>
    </source>
</evidence>
<dbReference type="AlphaFoldDB" id="A0A397JNX6"/>
<evidence type="ECO:0000313" key="2">
    <source>
        <dbReference type="EMBL" id="RHZ89053.1"/>
    </source>
</evidence>
<gene>
    <name evidence="2" type="ORF">Glove_19g92</name>
    <name evidence="1" type="ORF">Glove_19g93</name>
</gene>
<name>A0A397JNX6_9GLOM</name>
<dbReference type="Proteomes" id="UP000266861">
    <property type="component" value="Unassembled WGS sequence"/>
</dbReference>
<proteinExistence type="predicted"/>
<dbReference type="EMBL" id="PQFF01000017">
    <property type="protein sequence ID" value="RHZ89052.1"/>
    <property type="molecule type" value="Genomic_DNA"/>
</dbReference>
<accession>A0A397JNX6</accession>
<organism evidence="1 3">
    <name type="scientific">Diversispora epigaea</name>
    <dbReference type="NCBI Taxonomy" id="1348612"/>
    <lineage>
        <taxon>Eukaryota</taxon>
        <taxon>Fungi</taxon>
        <taxon>Fungi incertae sedis</taxon>
        <taxon>Mucoromycota</taxon>
        <taxon>Glomeromycotina</taxon>
        <taxon>Glomeromycetes</taxon>
        <taxon>Diversisporales</taxon>
        <taxon>Diversisporaceae</taxon>
        <taxon>Diversispora</taxon>
    </lineage>
</organism>
<dbReference type="OrthoDB" id="2434750at2759"/>
<evidence type="ECO:0000313" key="3">
    <source>
        <dbReference type="Proteomes" id="UP000266861"/>
    </source>
</evidence>
<protein>
    <recommendedName>
        <fullName evidence="4">BTB domain-containing protein</fullName>
    </recommendedName>
</protein>
<sequence length="224" mass="26440">MLKYIYGGKFSLEKLKNSDTFDLLIASNEFELDELIEHLQSHLVNDNSSWLRLKFAQIYRTSYQSKIWEYVIEWGKAKNPMLPTNLDKWTKNFKGCLPHVRYFSFSNEDVVEKIYPYQQILEQQLFLDINIKLITPNKPISSIVLPPQNIFNTIFQTRITPIPLSSNINIAISSLLNLFLFDLIKLLHLKTQLLHEPSYKTIQNWKALKIVKIKEVNVYYIKNK</sequence>